<dbReference type="AlphaFoldDB" id="A0AAW9QRS3"/>
<feature type="compositionally biased region" description="Basic and acidic residues" evidence="1">
    <location>
        <begin position="1"/>
        <end position="20"/>
    </location>
</feature>
<organism evidence="2 3">
    <name type="scientific">Pannus brasiliensis CCIBt3594</name>
    <dbReference type="NCBI Taxonomy" id="1427578"/>
    <lineage>
        <taxon>Bacteria</taxon>
        <taxon>Bacillati</taxon>
        <taxon>Cyanobacteriota</taxon>
        <taxon>Cyanophyceae</taxon>
        <taxon>Oscillatoriophycideae</taxon>
        <taxon>Chroococcales</taxon>
        <taxon>Microcystaceae</taxon>
        <taxon>Pannus</taxon>
    </lineage>
</organism>
<evidence type="ECO:0000256" key="1">
    <source>
        <dbReference type="SAM" id="MobiDB-lite"/>
    </source>
</evidence>
<evidence type="ECO:0000313" key="2">
    <source>
        <dbReference type="EMBL" id="MEG3436321.1"/>
    </source>
</evidence>
<reference evidence="2 3" key="1">
    <citation type="submission" date="2024-01" db="EMBL/GenBank/DDBJ databases">
        <title>Genomic insights into the taxonomy and metabolism of the cyanobacterium Pannus brasiliensis CCIBt3594.</title>
        <authorList>
            <person name="Machado M."/>
            <person name="Botero N.B."/>
            <person name="Andreote A.P.D."/>
            <person name="Feitosa A.M.T."/>
            <person name="Popin R."/>
            <person name="Sivonen K."/>
            <person name="Fiore M.F."/>
        </authorList>
    </citation>
    <scope>NUCLEOTIDE SEQUENCE [LARGE SCALE GENOMIC DNA]</scope>
    <source>
        <strain evidence="2 3">CCIBt3594</strain>
    </source>
</reference>
<dbReference type="Proteomes" id="UP001328733">
    <property type="component" value="Unassembled WGS sequence"/>
</dbReference>
<sequence length="267" mass="29732">MNELHENRDFPSGENAGDKNSRRRSAYRRSAKPRVIIFPIVFGTFFGWSGRSFDPGAIARFPSPSHATELKSPLSAPDRNVPPETLLEVNDLPPGFEVAPPLLRQMVTRAIDRSGADLKKANISVRETTIFVNIEEAEMVTCLTMDLPDRTARESFDARLQRDGGREVFQSGFQQALRLLGEAKIEESRAIVSLQGLGESARGYRLAATIENFPVRVFADSLAFRRGSTGVVLIVGSLAREPEKVQVRDLALSLDRRLQNESARRRP</sequence>
<name>A0AAW9QRS3_9CHRO</name>
<proteinExistence type="predicted"/>
<dbReference type="EMBL" id="JBAFSM010000005">
    <property type="protein sequence ID" value="MEG3436321.1"/>
    <property type="molecule type" value="Genomic_DNA"/>
</dbReference>
<protein>
    <submittedName>
        <fullName evidence="2">Uncharacterized protein</fullName>
    </submittedName>
</protein>
<dbReference type="RefSeq" id="WP_332863775.1">
    <property type="nucleotide sequence ID" value="NZ_JBAFSM010000005.1"/>
</dbReference>
<feature type="region of interest" description="Disordered" evidence="1">
    <location>
        <begin position="64"/>
        <end position="85"/>
    </location>
</feature>
<feature type="region of interest" description="Disordered" evidence="1">
    <location>
        <begin position="1"/>
        <end position="26"/>
    </location>
</feature>
<accession>A0AAW9QRS3</accession>
<gene>
    <name evidence="2" type="ORF">V0288_04245</name>
</gene>
<comment type="caution">
    <text evidence="2">The sequence shown here is derived from an EMBL/GenBank/DDBJ whole genome shotgun (WGS) entry which is preliminary data.</text>
</comment>
<keyword evidence="3" id="KW-1185">Reference proteome</keyword>
<evidence type="ECO:0000313" key="3">
    <source>
        <dbReference type="Proteomes" id="UP001328733"/>
    </source>
</evidence>